<dbReference type="EMBL" id="SOSA01000103">
    <property type="protein sequence ID" value="THC96686.1"/>
    <property type="molecule type" value="Genomic_DNA"/>
</dbReference>
<keyword evidence="2" id="KW-1185">Reference proteome</keyword>
<organism evidence="1 2">
    <name type="scientific">Aspergillus tanneri</name>
    <dbReference type="NCBI Taxonomy" id="1220188"/>
    <lineage>
        <taxon>Eukaryota</taxon>
        <taxon>Fungi</taxon>
        <taxon>Dikarya</taxon>
        <taxon>Ascomycota</taxon>
        <taxon>Pezizomycotina</taxon>
        <taxon>Eurotiomycetes</taxon>
        <taxon>Eurotiomycetidae</taxon>
        <taxon>Eurotiales</taxon>
        <taxon>Aspergillaceae</taxon>
        <taxon>Aspergillus</taxon>
        <taxon>Aspergillus subgen. Circumdati</taxon>
    </lineage>
</organism>
<evidence type="ECO:0000313" key="2">
    <source>
        <dbReference type="Proteomes" id="UP000308092"/>
    </source>
</evidence>
<dbReference type="VEuPathDB" id="FungiDB:EYZ11_003841"/>
<comment type="caution">
    <text evidence="1">The sequence shown here is derived from an EMBL/GenBank/DDBJ whole genome shotgun (WGS) entry which is preliminary data.</text>
</comment>
<dbReference type="Proteomes" id="UP000308092">
    <property type="component" value="Unassembled WGS sequence"/>
</dbReference>
<sequence>MVIKKWLQKLRMAAEVGIFPELAVAVCNYSLIDSITKGGDDIFCVWSSNMLRTSFRQWLDNGFHGILIPMVKPGLAPSLARLFPYMFDDSARQVRHSVQGTDARGSQDTSDHGGESCACHETFVNQYDRYWERGSFG</sequence>
<dbReference type="AlphaFoldDB" id="A0A4S3JM64"/>
<protein>
    <submittedName>
        <fullName evidence="1">Uncharacterized protein</fullName>
    </submittedName>
</protein>
<gene>
    <name evidence="1" type="ORF">EYZ11_003841</name>
</gene>
<proteinExistence type="predicted"/>
<accession>A0A4S3JM64</accession>
<reference evidence="1 2" key="1">
    <citation type="submission" date="2019-03" db="EMBL/GenBank/DDBJ databases">
        <title>The genome sequence of a newly discovered highly antifungal drug resistant Aspergillus species, Aspergillus tanneri NIH 1004.</title>
        <authorList>
            <person name="Mounaud S."/>
            <person name="Singh I."/>
            <person name="Joardar V."/>
            <person name="Pakala S."/>
            <person name="Pakala S."/>
            <person name="Venepally P."/>
            <person name="Hoover J."/>
            <person name="Nierman W."/>
            <person name="Chung J."/>
            <person name="Losada L."/>
        </authorList>
    </citation>
    <scope>NUCLEOTIDE SEQUENCE [LARGE SCALE GENOMIC DNA]</scope>
    <source>
        <strain evidence="1 2">NIH1004</strain>
    </source>
</reference>
<name>A0A4S3JM64_9EURO</name>
<evidence type="ECO:0000313" key="1">
    <source>
        <dbReference type="EMBL" id="THC96686.1"/>
    </source>
</evidence>